<evidence type="ECO:0000256" key="2">
    <source>
        <dbReference type="ARBA" id="ARBA00023128"/>
    </source>
</evidence>
<feature type="region of interest" description="Disordered" evidence="3">
    <location>
        <begin position="79"/>
        <end position="98"/>
    </location>
</feature>
<proteinExistence type="predicted"/>
<sequence>MVEGEEKGLCWLNSRQVEGSMCCYYGLPGVWGNRKWTDPCIERYKCCILMAACVLCQRGPRLRCLRGLRKNLTQAQPLYGKTEEEADEQEGKKGASQHQEASLHGGYRLFYNPSSYHRSERNAATSGSHTDNDEDERCLSFLAPSFWQQGNRYSVSSSRHLSSAKNTLLDLAFNKSSEPERPPTVSPYHRQPVPPDVKVDPRVFNKCRPEYASMTLDLTQRPPPVEWEDVSPLLQKVAVLKGSMKPSDVSQFLVELSRVDPDKTSLIRNNQRFVMLLRYSVENLRLFTDLQLLEVLQSFVWLEMPSDHTVLGLYETELSHRASQMTLHQLLLAADLWRCIGRQVPQFLQHLYDSIHLYVGQMGAPELVQLLYIMGEGRKCPRGLIHPVQQLLLHHLQQLYPEEVGVVCLGLFKSQTSISQSAVASIVDKAVSSVREMSDFAMVNVLKLLRFSYLYHRAWMEAMTQEVPRRAPRMGVQGLMHVALACSALHYRNDDILVAVADRVPSLVPHCRSKDSCKLLWALSSLRFLPAQSPSFYPSLTEALRQRKAEFQRYPEHLLTGLLGLAFVSHFPEDMIALALSPDFVKQALKATQLELKKDLLTLDGAVALELPQWTGPRLSRELREEIAELLWTFAQSDVCHKPEVQEAESSLQDLLGGEEFVCKRMILPHTRSIDLEVHLDSTGNPIPVNPTSHSTTLYPEKDSSKVTLNQGWGKMNLGATITDELLTQLMNTKTTTEPLTPSPKTTPLPRERLDDGRLFVTGLDLTSDLIETLTKHSTPAGSEPQDAKATVKLAIQVSSRNHYCCHSQQLLGLHAMKRRHLKLAGYKVVELSRHEWFPLLRKSRAEKLAYLHCKIYDSL</sequence>
<feature type="domain" description="RAP" evidence="4">
    <location>
        <begin position="794"/>
        <end position="854"/>
    </location>
</feature>
<dbReference type="InterPro" id="IPR010622">
    <property type="entry name" value="FAST_Leu-rich"/>
</dbReference>
<name>A0A9N7Z8Q4_PLEPL</name>
<feature type="region of interest" description="Disordered" evidence="3">
    <location>
        <begin position="175"/>
        <end position="199"/>
    </location>
</feature>
<keyword evidence="6" id="KW-1185">Reference proteome</keyword>
<evidence type="ECO:0000256" key="1">
    <source>
        <dbReference type="ARBA" id="ARBA00004173"/>
    </source>
</evidence>
<evidence type="ECO:0000313" key="6">
    <source>
        <dbReference type="Proteomes" id="UP001153269"/>
    </source>
</evidence>
<dbReference type="InterPro" id="IPR013579">
    <property type="entry name" value="FAST_2"/>
</dbReference>
<evidence type="ECO:0000259" key="4">
    <source>
        <dbReference type="PROSITE" id="PS51286"/>
    </source>
</evidence>
<organism evidence="5 6">
    <name type="scientific">Pleuronectes platessa</name>
    <name type="common">European plaice</name>
    <dbReference type="NCBI Taxonomy" id="8262"/>
    <lineage>
        <taxon>Eukaryota</taxon>
        <taxon>Metazoa</taxon>
        <taxon>Chordata</taxon>
        <taxon>Craniata</taxon>
        <taxon>Vertebrata</taxon>
        <taxon>Euteleostomi</taxon>
        <taxon>Actinopterygii</taxon>
        <taxon>Neopterygii</taxon>
        <taxon>Teleostei</taxon>
        <taxon>Neoteleostei</taxon>
        <taxon>Acanthomorphata</taxon>
        <taxon>Carangaria</taxon>
        <taxon>Pleuronectiformes</taxon>
        <taxon>Pleuronectoidei</taxon>
        <taxon>Pleuronectidae</taxon>
        <taxon>Pleuronectes</taxon>
    </lineage>
</organism>
<reference evidence="5" key="1">
    <citation type="submission" date="2020-03" db="EMBL/GenBank/DDBJ databases">
        <authorList>
            <person name="Weist P."/>
        </authorList>
    </citation>
    <scope>NUCLEOTIDE SEQUENCE</scope>
</reference>
<dbReference type="Pfam" id="PF08368">
    <property type="entry name" value="FAST_2"/>
    <property type="match status" value="1"/>
</dbReference>
<dbReference type="SMART" id="SM00952">
    <property type="entry name" value="RAP"/>
    <property type="match status" value="1"/>
</dbReference>
<dbReference type="EMBL" id="CADEAL010004225">
    <property type="protein sequence ID" value="CAB1454771.1"/>
    <property type="molecule type" value="Genomic_DNA"/>
</dbReference>
<dbReference type="GO" id="GO:0003723">
    <property type="term" value="F:RNA binding"/>
    <property type="evidence" value="ECO:0007669"/>
    <property type="project" value="TreeGrafter"/>
</dbReference>
<gene>
    <name evidence="5" type="ORF">PLEPLA_LOCUS42538</name>
</gene>
<comment type="subcellular location">
    <subcellularLocation>
        <location evidence="1">Mitochondrion</location>
    </subcellularLocation>
</comment>
<dbReference type="GO" id="GO:0044528">
    <property type="term" value="P:regulation of mitochondrial mRNA stability"/>
    <property type="evidence" value="ECO:0007669"/>
    <property type="project" value="InterPro"/>
</dbReference>
<dbReference type="GO" id="GO:0035770">
    <property type="term" value="C:ribonucleoprotein granule"/>
    <property type="evidence" value="ECO:0007669"/>
    <property type="project" value="TreeGrafter"/>
</dbReference>
<evidence type="ECO:0000313" key="5">
    <source>
        <dbReference type="EMBL" id="CAB1454771.1"/>
    </source>
</evidence>
<dbReference type="InterPro" id="IPR050870">
    <property type="entry name" value="FAST_kinase"/>
</dbReference>
<dbReference type="Proteomes" id="UP001153269">
    <property type="component" value="Unassembled WGS sequence"/>
</dbReference>
<dbReference type="GO" id="GO:0005759">
    <property type="term" value="C:mitochondrial matrix"/>
    <property type="evidence" value="ECO:0007669"/>
    <property type="project" value="TreeGrafter"/>
</dbReference>
<dbReference type="Pfam" id="PF06743">
    <property type="entry name" value="FAST_1"/>
    <property type="match status" value="1"/>
</dbReference>
<dbReference type="PANTHER" id="PTHR21228">
    <property type="entry name" value="FAST LEU-RICH DOMAIN-CONTAINING"/>
    <property type="match status" value="1"/>
</dbReference>
<comment type="caution">
    <text evidence="5">The sequence shown here is derived from an EMBL/GenBank/DDBJ whole genome shotgun (WGS) entry which is preliminary data.</text>
</comment>
<accession>A0A9N7Z8Q4</accession>
<evidence type="ECO:0000256" key="3">
    <source>
        <dbReference type="SAM" id="MobiDB-lite"/>
    </source>
</evidence>
<dbReference type="PANTHER" id="PTHR21228:SF70">
    <property type="entry name" value="FAST KINASE DOMAIN-CONTAINING PROTEIN 5, MITOCHONDRIAL"/>
    <property type="match status" value="1"/>
</dbReference>
<dbReference type="AlphaFoldDB" id="A0A9N7Z8Q4"/>
<dbReference type="Pfam" id="PF08373">
    <property type="entry name" value="RAP"/>
    <property type="match status" value="1"/>
</dbReference>
<dbReference type="InterPro" id="IPR013584">
    <property type="entry name" value="RAP"/>
</dbReference>
<dbReference type="GO" id="GO:0000963">
    <property type="term" value="P:mitochondrial RNA processing"/>
    <property type="evidence" value="ECO:0007669"/>
    <property type="project" value="TreeGrafter"/>
</dbReference>
<keyword evidence="2" id="KW-0496">Mitochondrion</keyword>
<dbReference type="PROSITE" id="PS51286">
    <property type="entry name" value="RAP"/>
    <property type="match status" value="1"/>
</dbReference>
<protein>
    <recommendedName>
        <fullName evidence="4">RAP domain-containing protein</fullName>
    </recommendedName>
</protein>